<evidence type="ECO:0000256" key="1">
    <source>
        <dbReference type="SAM" id="SignalP"/>
    </source>
</evidence>
<evidence type="ECO:0000313" key="2">
    <source>
        <dbReference type="EMBL" id="EMD93672.1"/>
    </source>
</evidence>
<organism evidence="2 3">
    <name type="scientific">Cochliobolus heterostrophus (strain C5 / ATCC 48332 / race O)</name>
    <name type="common">Southern corn leaf blight fungus</name>
    <name type="synonym">Bipolaris maydis</name>
    <dbReference type="NCBI Taxonomy" id="701091"/>
    <lineage>
        <taxon>Eukaryota</taxon>
        <taxon>Fungi</taxon>
        <taxon>Dikarya</taxon>
        <taxon>Ascomycota</taxon>
        <taxon>Pezizomycotina</taxon>
        <taxon>Dothideomycetes</taxon>
        <taxon>Pleosporomycetidae</taxon>
        <taxon>Pleosporales</taxon>
        <taxon>Pleosporineae</taxon>
        <taxon>Pleosporaceae</taxon>
        <taxon>Bipolaris</taxon>
    </lineage>
</organism>
<dbReference type="AlphaFoldDB" id="M2V131"/>
<dbReference type="EMBL" id="KB445573">
    <property type="protein sequence ID" value="EMD93672.1"/>
    <property type="molecule type" value="Genomic_DNA"/>
</dbReference>
<dbReference type="HOGENOM" id="CLU_155353_0_0_1"/>
<evidence type="ECO:0000313" key="3">
    <source>
        <dbReference type="Proteomes" id="UP000016936"/>
    </source>
</evidence>
<dbReference type="Proteomes" id="UP000016936">
    <property type="component" value="Unassembled WGS sequence"/>
</dbReference>
<protein>
    <submittedName>
        <fullName evidence="2">Uncharacterized protein</fullName>
    </submittedName>
</protein>
<gene>
    <name evidence="2" type="ORF">COCHEDRAFT_1028819</name>
</gene>
<name>M2V131_COCH5</name>
<dbReference type="OrthoDB" id="10410628at2759"/>
<proteinExistence type="predicted"/>
<reference evidence="2 3" key="1">
    <citation type="journal article" date="2012" name="PLoS Pathog.">
        <title>Diverse lifestyles and strategies of plant pathogenesis encoded in the genomes of eighteen Dothideomycetes fungi.</title>
        <authorList>
            <person name="Ohm R.A."/>
            <person name="Feau N."/>
            <person name="Henrissat B."/>
            <person name="Schoch C.L."/>
            <person name="Horwitz B.A."/>
            <person name="Barry K.W."/>
            <person name="Condon B.J."/>
            <person name="Copeland A.C."/>
            <person name="Dhillon B."/>
            <person name="Glaser F."/>
            <person name="Hesse C.N."/>
            <person name="Kosti I."/>
            <person name="LaButti K."/>
            <person name="Lindquist E.A."/>
            <person name="Lucas S."/>
            <person name="Salamov A.A."/>
            <person name="Bradshaw R.E."/>
            <person name="Ciuffetti L."/>
            <person name="Hamelin R.C."/>
            <person name="Kema G.H.J."/>
            <person name="Lawrence C."/>
            <person name="Scott J.A."/>
            <person name="Spatafora J.W."/>
            <person name="Turgeon B.G."/>
            <person name="de Wit P.J.G.M."/>
            <person name="Zhong S."/>
            <person name="Goodwin S.B."/>
            <person name="Grigoriev I.V."/>
        </authorList>
    </citation>
    <scope>NUCLEOTIDE SEQUENCE [LARGE SCALE GENOMIC DNA]</scope>
    <source>
        <strain evidence="3">C5 / ATCC 48332 / race O</strain>
    </source>
</reference>
<keyword evidence="3" id="KW-1185">Reference proteome</keyword>
<reference evidence="3" key="2">
    <citation type="journal article" date="2013" name="PLoS Genet.">
        <title>Comparative genome structure, secondary metabolite, and effector coding capacity across Cochliobolus pathogens.</title>
        <authorList>
            <person name="Condon B.J."/>
            <person name="Leng Y."/>
            <person name="Wu D."/>
            <person name="Bushley K.E."/>
            <person name="Ohm R.A."/>
            <person name="Otillar R."/>
            <person name="Martin J."/>
            <person name="Schackwitz W."/>
            <person name="Grimwood J."/>
            <person name="MohdZainudin N."/>
            <person name="Xue C."/>
            <person name="Wang R."/>
            <person name="Manning V.A."/>
            <person name="Dhillon B."/>
            <person name="Tu Z.J."/>
            <person name="Steffenson B.J."/>
            <person name="Salamov A."/>
            <person name="Sun H."/>
            <person name="Lowry S."/>
            <person name="LaButti K."/>
            <person name="Han J."/>
            <person name="Copeland A."/>
            <person name="Lindquist E."/>
            <person name="Barry K."/>
            <person name="Schmutz J."/>
            <person name="Baker S.E."/>
            <person name="Ciuffetti L.M."/>
            <person name="Grigoriev I.V."/>
            <person name="Zhong S."/>
            <person name="Turgeon B.G."/>
        </authorList>
    </citation>
    <scope>NUCLEOTIDE SEQUENCE [LARGE SCALE GENOMIC DNA]</scope>
    <source>
        <strain evidence="3">C5 / ATCC 48332 / race O</strain>
    </source>
</reference>
<feature type="signal peptide" evidence="1">
    <location>
        <begin position="1"/>
        <end position="25"/>
    </location>
</feature>
<feature type="chain" id="PRO_5004027284" evidence="1">
    <location>
        <begin position="26"/>
        <end position="136"/>
    </location>
</feature>
<sequence length="136" mass="15461">MSRAVLGPLALQLLHVNQWFAHVIASIPCTYRSYLPPNLQVLQFFKRHDWIVLGVEFLSEHHATQSPSNELVFGWQSVKAADRIDARINMYFILKSGYLIQDYFKSRLKLNAFACRGMNDGFSDAFQAEPTGPSSP</sequence>
<keyword evidence="1" id="KW-0732">Signal</keyword>
<accession>M2V131</accession>